<comment type="caution">
    <text evidence="1">The sequence shown here is derived from an EMBL/GenBank/DDBJ whole genome shotgun (WGS) entry which is preliminary data.</text>
</comment>
<feature type="non-terminal residue" evidence="1">
    <location>
        <position position="22"/>
    </location>
</feature>
<dbReference type="AlphaFoldDB" id="A0AAW1QDT7"/>
<name>A0AAW1QDT7_9CHLO</name>
<gene>
    <name evidence="1" type="ORF">WJX81_004767</name>
</gene>
<sequence length="22" mass="2495">MQVVARSICEEEGCEKQAAWNI</sequence>
<proteinExistence type="predicted"/>
<evidence type="ECO:0000313" key="1">
    <source>
        <dbReference type="EMBL" id="KAK9819563.1"/>
    </source>
</evidence>
<dbReference type="EMBL" id="JALJOU010000117">
    <property type="protein sequence ID" value="KAK9819563.1"/>
    <property type="molecule type" value="Genomic_DNA"/>
</dbReference>
<dbReference type="Proteomes" id="UP001445335">
    <property type="component" value="Unassembled WGS sequence"/>
</dbReference>
<evidence type="ECO:0000313" key="2">
    <source>
        <dbReference type="Proteomes" id="UP001445335"/>
    </source>
</evidence>
<reference evidence="1 2" key="1">
    <citation type="journal article" date="2024" name="Nat. Commun.">
        <title>Phylogenomics reveals the evolutionary origins of lichenization in chlorophyte algae.</title>
        <authorList>
            <person name="Puginier C."/>
            <person name="Libourel C."/>
            <person name="Otte J."/>
            <person name="Skaloud P."/>
            <person name="Haon M."/>
            <person name="Grisel S."/>
            <person name="Petersen M."/>
            <person name="Berrin J.G."/>
            <person name="Delaux P.M."/>
            <person name="Dal Grande F."/>
            <person name="Keller J."/>
        </authorList>
    </citation>
    <scope>NUCLEOTIDE SEQUENCE [LARGE SCALE GENOMIC DNA]</scope>
    <source>
        <strain evidence="1 2">SAG 245.80</strain>
    </source>
</reference>
<organism evidence="1 2">
    <name type="scientific">Elliptochloris bilobata</name>
    <dbReference type="NCBI Taxonomy" id="381761"/>
    <lineage>
        <taxon>Eukaryota</taxon>
        <taxon>Viridiplantae</taxon>
        <taxon>Chlorophyta</taxon>
        <taxon>core chlorophytes</taxon>
        <taxon>Trebouxiophyceae</taxon>
        <taxon>Trebouxiophyceae incertae sedis</taxon>
        <taxon>Elliptochloris clade</taxon>
        <taxon>Elliptochloris</taxon>
    </lineage>
</organism>
<protein>
    <submittedName>
        <fullName evidence="1">Uncharacterized protein</fullName>
    </submittedName>
</protein>
<accession>A0AAW1QDT7</accession>
<keyword evidence="2" id="KW-1185">Reference proteome</keyword>